<name>A0A2N1PRV7_9BACT</name>
<dbReference type="SUPFAM" id="SSF81296">
    <property type="entry name" value="E set domains"/>
    <property type="match status" value="4"/>
</dbReference>
<evidence type="ECO:0000256" key="1">
    <source>
        <dbReference type="SAM" id="Phobius"/>
    </source>
</evidence>
<evidence type="ECO:0000313" key="4">
    <source>
        <dbReference type="Proteomes" id="UP000233256"/>
    </source>
</evidence>
<organism evidence="3 4">
    <name type="scientific">Candidatus Wallbacteria bacterium HGW-Wallbacteria-1</name>
    <dbReference type="NCBI Taxonomy" id="2013854"/>
    <lineage>
        <taxon>Bacteria</taxon>
        <taxon>Candidatus Walliibacteriota</taxon>
    </lineage>
</organism>
<dbReference type="Gene3D" id="2.60.40.10">
    <property type="entry name" value="Immunoglobulins"/>
    <property type="match status" value="4"/>
</dbReference>
<dbReference type="PANTHER" id="PTHR47199">
    <property type="entry name" value="PHOTOSYSTEM II STABILITY/ASSEMBLY FACTOR HCF136, CHLOROPLASTIC"/>
    <property type="match status" value="1"/>
</dbReference>
<dbReference type="SMART" id="SM00429">
    <property type="entry name" value="IPT"/>
    <property type="match status" value="3"/>
</dbReference>
<dbReference type="Proteomes" id="UP000233256">
    <property type="component" value="Unassembled WGS sequence"/>
</dbReference>
<gene>
    <name evidence="3" type="ORF">CVV64_04680</name>
</gene>
<dbReference type="PANTHER" id="PTHR47199:SF2">
    <property type="entry name" value="PHOTOSYSTEM II STABILITY_ASSEMBLY FACTOR HCF136, CHLOROPLASTIC"/>
    <property type="match status" value="1"/>
</dbReference>
<sequence>MIDSMNTTGFGVGRYTRIITLIMITLVMLWVLGCELGKESSSQTWSVLEPPSVTPVSGQATLIPDRGVKVSAGNVMVVAQFPAGAVSEPVLVRAEFVATDSLPSPVPAGMECLGAASFAPREISLLAPAILTLPVSRTMPAGTLLNVHRLEGSGATAEWILTNLKAKVDASGLSASFETTRLHTFALFSENQSGPLSISGLEPTAGSRGTMVAITGSGFGKGRGSSYVTFGSSLVAVYGTWSDKYIQVVVPPTASSGEVRVVIGGSVSNSRPFIVVNDDNPPLIDAITPVAGSVSTIVTITGQRFGLQRLGSAVYFAGVPARGYTSWKDTAIEAVVPVGGSSGELVVKISGRGSNAFSFSVTTNVEAAPVIQSVTPASAAPGASLVITGFGFGNGSSRSRVGFNGMEAAVYTLWTDTRVELTVPSGATSGDLVLGAGQRASNPWPFQIVQPPPAIGLLTPVSGYPGTKMTLSGTNFGLVRGDSQVFFGEVPCSQYESWGDSTIVCTVPDTAISGNVFVRVTGVTSNGLPFTIAIPERWDIVTSPATEDLRSLVFQGATGWACGGDVPGTGYIMKYQGGVWSTQAHSASKSLFSMAFGSDGRGWAVGGDYTGSAMLSYSAGTWSSVVPPSGQSLFDIHLFSADDGWAVGNDGTILRLQSGVWSTSASPTSNSLFGVHFSTASEGWAVGGDWAGGSGTILRYSSGTWNNFSSPTALGLRDVYFISQNLGWSVGAGGTILHYDGATWSTWPSPTSMDLVHVRFTAANNGWAVGSGGTVLRFDGTSWKRDATPTGAVLRAMHWENGQGWAVGDGGTLLKYGN</sequence>
<dbReference type="EMBL" id="PGXC01000003">
    <property type="protein sequence ID" value="PKK91068.1"/>
    <property type="molecule type" value="Genomic_DNA"/>
</dbReference>
<feature type="transmembrane region" description="Helical" evidence="1">
    <location>
        <begin position="12"/>
        <end position="33"/>
    </location>
</feature>
<dbReference type="Pfam" id="PF01833">
    <property type="entry name" value="TIG"/>
    <property type="match status" value="4"/>
</dbReference>
<dbReference type="InterPro" id="IPR002909">
    <property type="entry name" value="IPT_dom"/>
</dbReference>
<dbReference type="AlphaFoldDB" id="A0A2N1PRV7"/>
<keyword evidence="1" id="KW-0472">Membrane</keyword>
<proteinExistence type="predicted"/>
<feature type="domain" description="IPT/TIG" evidence="2">
    <location>
        <begin position="452"/>
        <end position="533"/>
    </location>
</feature>
<feature type="domain" description="IPT/TIG" evidence="2">
    <location>
        <begin position="281"/>
        <end position="362"/>
    </location>
</feature>
<evidence type="ECO:0000259" key="2">
    <source>
        <dbReference type="SMART" id="SM00429"/>
    </source>
</evidence>
<feature type="domain" description="IPT/TIG" evidence="2">
    <location>
        <begin position="195"/>
        <end position="276"/>
    </location>
</feature>
<keyword evidence="1" id="KW-0812">Transmembrane</keyword>
<dbReference type="InterPro" id="IPR014756">
    <property type="entry name" value="Ig_E-set"/>
</dbReference>
<dbReference type="InterPro" id="IPR013783">
    <property type="entry name" value="Ig-like_fold"/>
</dbReference>
<accession>A0A2N1PRV7</accession>
<keyword evidence="1" id="KW-1133">Transmembrane helix</keyword>
<comment type="caution">
    <text evidence="3">The sequence shown here is derived from an EMBL/GenBank/DDBJ whole genome shotgun (WGS) entry which is preliminary data.</text>
</comment>
<protein>
    <recommendedName>
        <fullName evidence="2">IPT/TIG domain-containing protein</fullName>
    </recommendedName>
</protein>
<reference evidence="3 4" key="1">
    <citation type="journal article" date="2017" name="ISME J.">
        <title>Potential for microbial H2 and metal transformations associated with novel bacteria and archaea in deep terrestrial subsurface sediments.</title>
        <authorList>
            <person name="Hernsdorf A.W."/>
            <person name="Amano Y."/>
            <person name="Miyakawa K."/>
            <person name="Ise K."/>
            <person name="Suzuki Y."/>
            <person name="Anantharaman K."/>
            <person name="Probst A."/>
            <person name="Burstein D."/>
            <person name="Thomas B.C."/>
            <person name="Banfield J.F."/>
        </authorList>
    </citation>
    <scope>NUCLEOTIDE SEQUENCE [LARGE SCALE GENOMIC DNA]</scope>
    <source>
        <strain evidence="3">HGW-Wallbacteria-1</strain>
    </source>
</reference>
<dbReference type="CDD" id="cd00102">
    <property type="entry name" value="IPT"/>
    <property type="match status" value="2"/>
</dbReference>
<evidence type="ECO:0000313" key="3">
    <source>
        <dbReference type="EMBL" id="PKK91068.1"/>
    </source>
</evidence>